<dbReference type="GO" id="GO:0016151">
    <property type="term" value="F:nickel cation binding"/>
    <property type="evidence" value="ECO:0007669"/>
    <property type="project" value="InterPro"/>
</dbReference>
<reference evidence="2 3" key="1">
    <citation type="submission" date="2016-03" db="EMBL/GenBank/DDBJ databases">
        <title>Deep-sea bacteria in the southern Pacific.</title>
        <authorList>
            <person name="Tang K."/>
        </authorList>
    </citation>
    <scope>NUCLEOTIDE SEQUENCE [LARGE SCALE GENOMIC DNA]</scope>
    <source>
        <strain evidence="2 3">JLT2016</strain>
    </source>
</reference>
<evidence type="ECO:0000313" key="2">
    <source>
        <dbReference type="EMBL" id="APX24384.1"/>
    </source>
</evidence>
<dbReference type="KEGG" id="tpro:Ga0080559_TMP3588"/>
<dbReference type="RefSeq" id="WP_017469463.1">
    <property type="nucleotide sequence ID" value="NZ_BMEW01000008.1"/>
</dbReference>
<evidence type="ECO:0000313" key="3">
    <source>
        <dbReference type="Proteomes" id="UP000186559"/>
    </source>
</evidence>
<dbReference type="InterPro" id="IPR002669">
    <property type="entry name" value="UreD"/>
</dbReference>
<organism evidence="2 3">
    <name type="scientific">Salipiger profundus</name>
    <dbReference type="NCBI Taxonomy" id="1229727"/>
    <lineage>
        <taxon>Bacteria</taxon>
        <taxon>Pseudomonadati</taxon>
        <taxon>Pseudomonadota</taxon>
        <taxon>Alphaproteobacteria</taxon>
        <taxon>Rhodobacterales</taxon>
        <taxon>Roseobacteraceae</taxon>
        <taxon>Salipiger</taxon>
    </lineage>
</organism>
<protein>
    <submittedName>
        <fullName evidence="2">UreD urease accessory protein</fullName>
    </submittedName>
</protein>
<dbReference type="Pfam" id="PF01774">
    <property type="entry name" value="UreD"/>
    <property type="match status" value="1"/>
</dbReference>
<name>A0A1U7D886_9RHOB</name>
<dbReference type="EMBL" id="CP014796">
    <property type="protein sequence ID" value="APX24384.1"/>
    <property type="molecule type" value="Genomic_DNA"/>
</dbReference>
<dbReference type="OrthoDB" id="7855915at2"/>
<evidence type="ECO:0000256" key="1">
    <source>
        <dbReference type="ARBA" id="ARBA00023186"/>
    </source>
</evidence>
<keyword evidence="1" id="KW-0143">Chaperone</keyword>
<dbReference type="AlphaFoldDB" id="A0A1U7D886"/>
<keyword evidence="3" id="KW-1185">Reference proteome</keyword>
<accession>A0A1U7D886</accession>
<gene>
    <name evidence="2" type="ORF">Ga0080559_TMP3588</name>
</gene>
<sequence>MKDFGAAPPQVALTCGLAPDGGTAILDRHVEWPWSLPRGYRREGLQGPLTILPQCAGAALLPGDHWRHEVRVQAGASVDMVSAGALMIHADARRGRACRSDWSFFAEDGSIVRHLADPNVLMTGAKMHQRIGVTLAPGARAVLFDGFCRREPEAGARGGFWDSDLVIEDTEGRTILRERQHVTEADLIGFAALRGGVAAFGTVTFIGARPFDEGPLELPDCYAAAGAARGDAGQIVRIAARTGGALDRAFRQIRSLT</sequence>
<proteinExistence type="predicted"/>
<dbReference type="Proteomes" id="UP000186559">
    <property type="component" value="Chromosome"/>
</dbReference>
<dbReference type="STRING" id="1229727.Ga0080559_TMP3588"/>